<sequence length="90" mass="10017">MNAPQPVLLLVVPADWSAVPEGLTELRRCLGEEYGGVLTLRMATTPLRSPIAHYCGLWDRAELRLARRDLTPRINAAFFSLAWLQLNGVS</sequence>
<reference evidence="2" key="1">
    <citation type="journal article" date="2019" name="Int. J. Syst. Evol. Microbiol.">
        <title>The Global Catalogue of Microorganisms (GCM) 10K type strain sequencing project: providing services to taxonomists for standard genome sequencing and annotation.</title>
        <authorList>
            <consortium name="The Broad Institute Genomics Platform"/>
            <consortium name="The Broad Institute Genome Sequencing Center for Infectious Disease"/>
            <person name="Wu L."/>
            <person name="Ma J."/>
        </authorList>
    </citation>
    <scope>NUCLEOTIDE SEQUENCE [LARGE SCALE GENOMIC DNA]</scope>
    <source>
        <strain evidence="2">JCM 15442</strain>
    </source>
</reference>
<dbReference type="Proteomes" id="UP000639973">
    <property type="component" value="Unassembled WGS sequence"/>
</dbReference>
<comment type="caution">
    <text evidence="1">The sequence shown here is derived from an EMBL/GenBank/DDBJ whole genome shotgun (WGS) entry which is preliminary data.</text>
</comment>
<dbReference type="EMBL" id="BMOL01000005">
    <property type="protein sequence ID" value="GGL76956.1"/>
    <property type="molecule type" value="Genomic_DNA"/>
</dbReference>
<evidence type="ECO:0000313" key="2">
    <source>
        <dbReference type="Proteomes" id="UP000639973"/>
    </source>
</evidence>
<dbReference type="RefSeq" id="WP_188970315.1">
    <property type="nucleotide sequence ID" value="NZ_BMOL01000005.1"/>
</dbReference>
<accession>A0ABQ2G643</accession>
<keyword evidence="2" id="KW-1185">Reference proteome</keyword>
<name>A0ABQ2G643_9DEIO</name>
<protein>
    <submittedName>
        <fullName evidence="1">Uncharacterized protein</fullName>
    </submittedName>
</protein>
<evidence type="ECO:0000313" key="1">
    <source>
        <dbReference type="EMBL" id="GGL76956.1"/>
    </source>
</evidence>
<proteinExistence type="predicted"/>
<gene>
    <name evidence="1" type="ORF">GCM10010840_13680</name>
</gene>
<organism evidence="1 2">
    <name type="scientific">Deinococcus aerolatus</name>
    <dbReference type="NCBI Taxonomy" id="522487"/>
    <lineage>
        <taxon>Bacteria</taxon>
        <taxon>Thermotogati</taxon>
        <taxon>Deinococcota</taxon>
        <taxon>Deinococci</taxon>
        <taxon>Deinococcales</taxon>
        <taxon>Deinococcaceae</taxon>
        <taxon>Deinococcus</taxon>
    </lineage>
</organism>